<evidence type="ECO:0000313" key="2">
    <source>
        <dbReference type="EMBL" id="KIU14700.1"/>
    </source>
</evidence>
<comment type="caution">
    <text evidence="2">The sequence shown here is derived from an EMBL/GenBank/DDBJ whole genome shotgun (WGS) entry which is preliminary data.</text>
</comment>
<dbReference type="SUPFAM" id="SSF50129">
    <property type="entry name" value="GroES-like"/>
    <property type="match status" value="1"/>
</dbReference>
<keyword evidence="3" id="KW-1185">Reference proteome</keyword>
<dbReference type="Pfam" id="PF00107">
    <property type="entry name" value="ADH_zinc_N"/>
    <property type="match status" value="1"/>
</dbReference>
<dbReference type="EMBL" id="JXST01000038">
    <property type="protein sequence ID" value="KIU14700.1"/>
    <property type="molecule type" value="Genomic_DNA"/>
</dbReference>
<dbReference type="InterPro" id="IPR002364">
    <property type="entry name" value="Quin_OxRdtase/zeta-crystal_CS"/>
</dbReference>
<accession>A0A0D1L0Z4</accession>
<dbReference type="GO" id="GO:0016491">
    <property type="term" value="F:oxidoreductase activity"/>
    <property type="evidence" value="ECO:0007669"/>
    <property type="project" value="InterPro"/>
</dbReference>
<proteinExistence type="predicted"/>
<feature type="domain" description="Enoyl reductase (ER)" evidence="1">
    <location>
        <begin position="11"/>
        <end position="321"/>
    </location>
</feature>
<dbReference type="Gene3D" id="3.40.50.720">
    <property type="entry name" value="NAD(P)-binding Rossmann-like Domain"/>
    <property type="match status" value="1"/>
</dbReference>
<organism evidence="2 3">
    <name type="scientific">Mycolicibacterium llatzerense</name>
    <dbReference type="NCBI Taxonomy" id="280871"/>
    <lineage>
        <taxon>Bacteria</taxon>
        <taxon>Bacillati</taxon>
        <taxon>Actinomycetota</taxon>
        <taxon>Actinomycetes</taxon>
        <taxon>Mycobacteriales</taxon>
        <taxon>Mycobacteriaceae</taxon>
        <taxon>Mycolicibacterium</taxon>
    </lineage>
</organism>
<dbReference type="Pfam" id="PF08240">
    <property type="entry name" value="ADH_N"/>
    <property type="match status" value="1"/>
</dbReference>
<dbReference type="InterPro" id="IPR051397">
    <property type="entry name" value="Zn-ADH-like_protein"/>
</dbReference>
<dbReference type="GO" id="GO:0008270">
    <property type="term" value="F:zinc ion binding"/>
    <property type="evidence" value="ECO:0007669"/>
    <property type="project" value="InterPro"/>
</dbReference>
<dbReference type="InterPro" id="IPR036291">
    <property type="entry name" value="NAD(P)-bd_dom_sf"/>
</dbReference>
<dbReference type="CDD" id="cd08241">
    <property type="entry name" value="QOR1"/>
    <property type="match status" value="1"/>
</dbReference>
<dbReference type="Gene3D" id="3.90.180.10">
    <property type="entry name" value="Medium-chain alcohol dehydrogenases, catalytic domain"/>
    <property type="match status" value="1"/>
</dbReference>
<evidence type="ECO:0000313" key="3">
    <source>
        <dbReference type="Proteomes" id="UP000032221"/>
    </source>
</evidence>
<name>A0A0D1L0Z4_9MYCO</name>
<dbReference type="OrthoDB" id="4190732at2"/>
<dbReference type="InterPro" id="IPR013149">
    <property type="entry name" value="ADH-like_C"/>
</dbReference>
<dbReference type="PROSITE" id="PS01162">
    <property type="entry name" value="QOR_ZETA_CRYSTAL"/>
    <property type="match status" value="1"/>
</dbReference>
<reference evidence="2 3" key="1">
    <citation type="submission" date="2015-01" db="EMBL/GenBank/DDBJ databases">
        <title>Genome sequence of Mycobacterium llatzerense and Mycobacterium immunogenum recovered from brain abscess.</title>
        <authorList>
            <person name="Greninger A.L."/>
            <person name="Langelier C."/>
            <person name="Cunningham G."/>
            <person name="Chiu C.Y."/>
            <person name="Miller S."/>
        </authorList>
    </citation>
    <scope>NUCLEOTIDE SEQUENCE [LARGE SCALE GENOMIC DNA]</scope>
    <source>
        <strain evidence="2 3">CLUC14</strain>
    </source>
</reference>
<protein>
    <submittedName>
        <fullName evidence="2">Alcohol dehydrogenase</fullName>
    </submittedName>
</protein>
<dbReference type="PATRIC" id="fig|280871.6.peg.4714"/>
<dbReference type="STRING" id="280871.TL10_22770"/>
<sequence length="323" mass="32849">MKALVAQSLTGPSGLAYADIDDAADPSGNAVVIDVGAAGVCFPDLLLIRGEYQLKLPPGFTPGMEVAGTVRSAPEGSDFVAGQRVSAFTMMGGYAERALALPSSVIPTPDGLDDALAVCLLGNYYTMYFALARRGGLLAGETVLVLGSAGGVGVAAIQIAKAMGAKVIAMVHRVEAMDFVASLGADEVLPLTDGWRDAALAATDGRGVDLVVDPVGGDAFDDAIRVLATEGRLLVLGFAAGQGIPSVKVNRLLLRNISVVGVGYGEYINRVPGSAAEIGAGLAKLVEAGLRPPEPMRFPLADGAAALQALADGKIHGKAVLEP</sequence>
<dbReference type="Proteomes" id="UP000032221">
    <property type="component" value="Unassembled WGS sequence"/>
</dbReference>
<dbReference type="RefSeq" id="WP_043987470.1">
    <property type="nucleotide sequence ID" value="NZ_JXST01000038.1"/>
</dbReference>
<dbReference type="PANTHER" id="PTHR43677:SF4">
    <property type="entry name" value="QUINONE OXIDOREDUCTASE-LIKE PROTEIN 2"/>
    <property type="match status" value="1"/>
</dbReference>
<dbReference type="InterPro" id="IPR013154">
    <property type="entry name" value="ADH-like_N"/>
</dbReference>
<dbReference type="SMART" id="SM00829">
    <property type="entry name" value="PKS_ER"/>
    <property type="match status" value="1"/>
</dbReference>
<evidence type="ECO:0000259" key="1">
    <source>
        <dbReference type="SMART" id="SM00829"/>
    </source>
</evidence>
<dbReference type="PANTHER" id="PTHR43677">
    <property type="entry name" value="SHORT-CHAIN DEHYDROGENASE/REDUCTASE"/>
    <property type="match status" value="1"/>
</dbReference>
<dbReference type="InterPro" id="IPR011032">
    <property type="entry name" value="GroES-like_sf"/>
</dbReference>
<dbReference type="SUPFAM" id="SSF51735">
    <property type="entry name" value="NAD(P)-binding Rossmann-fold domains"/>
    <property type="match status" value="1"/>
</dbReference>
<gene>
    <name evidence="2" type="ORF">TL10_22770</name>
</gene>
<dbReference type="AlphaFoldDB" id="A0A0D1L0Z4"/>
<dbReference type="InterPro" id="IPR020843">
    <property type="entry name" value="ER"/>
</dbReference>